<organism evidence="4 5">
    <name type="scientific">Terrabacter ginsenosidimutans</name>
    <dbReference type="NCBI Taxonomy" id="490575"/>
    <lineage>
        <taxon>Bacteria</taxon>
        <taxon>Bacillati</taxon>
        <taxon>Actinomycetota</taxon>
        <taxon>Actinomycetes</taxon>
        <taxon>Micrococcales</taxon>
        <taxon>Intrasporangiaceae</taxon>
        <taxon>Terrabacter</taxon>
    </lineage>
</organism>
<dbReference type="EMBL" id="BAABDC010000005">
    <property type="protein sequence ID" value="GAA3712008.1"/>
    <property type="molecule type" value="Genomic_DNA"/>
</dbReference>
<dbReference type="RefSeq" id="WP_344948475.1">
    <property type="nucleotide sequence ID" value="NZ_BAABDC010000005.1"/>
</dbReference>
<accession>A0ABP7E1Z4</accession>
<protein>
    <submittedName>
        <fullName evidence="4">Sugar transferase</fullName>
    </submittedName>
</protein>
<dbReference type="Pfam" id="PF02397">
    <property type="entry name" value="Bac_transf"/>
    <property type="match status" value="1"/>
</dbReference>
<evidence type="ECO:0000313" key="4">
    <source>
        <dbReference type="EMBL" id="GAA3712008.1"/>
    </source>
</evidence>
<feature type="domain" description="Bacterial sugar transferase" evidence="3">
    <location>
        <begin position="7"/>
        <end position="180"/>
    </location>
</feature>
<comment type="similarity">
    <text evidence="1">Belongs to the bacterial sugar transferase family.</text>
</comment>
<keyword evidence="4" id="KW-0808">Transferase</keyword>
<evidence type="ECO:0000313" key="5">
    <source>
        <dbReference type="Proteomes" id="UP001501468"/>
    </source>
</evidence>
<comment type="caution">
    <text evidence="4">The sequence shown here is derived from an EMBL/GenBank/DDBJ whole genome shotgun (WGS) entry which is preliminary data.</text>
</comment>
<feature type="transmembrane region" description="Helical" evidence="2">
    <location>
        <begin position="12"/>
        <end position="33"/>
    </location>
</feature>
<dbReference type="PANTHER" id="PTHR30576">
    <property type="entry name" value="COLANIC BIOSYNTHESIS UDP-GLUCOSE LIPID CARRIER TRANSFERASE"/>
    <property type="match status" value="1"/>
</dbReference>
<dbReference type="InterPro" id="IPR003362">
    <property type="entry name" value="Bact_transf"/>
</dbReference>
<keyword evidence="5" id="KW-1185">Reference proteome</keyword>
<name>A0ABP7E1Z4_9MICO</name>
<dbReference type="GO" id="GO:0016740">
    <property type="term" value="F:transferase activity"/>
    <property type="evidence" value="ECO:0007669"/>
    <property type="project" value="UniProtKB-KW"/>
</dbReference>
<dbReference type="Proteomes" id="UP001501468">
    <property type="component" value="Unassembled WGS sequence"/>
</dbReference>
<evidence type="ECO:0000259" key="3">
    <source>
        <dbReference type="Pfam" id="PF02397"/>
    </source>
</evidence>
<evidence type="ECO:0000256" key="2">
    <source>
        <dbReference type="SAM" id="Phobius"/>
    </source>
</evidence>
<keyword evidence="2" id="KW-0812">Transmembrane</keyword>
<sequence>MRHPFLKRTIDIVVAGPLLILSLPVQVLVALMVRRRLGSPVLFRQQRPGLHGEPFTLVKFRTMEPVRPELGLVDDHQRMTDLGRVLRAMSLDELPTLWNVLRGDMSLVGPRPLLLDYLPLYSAAESRRHAVRPGVTGLAQVSGRNGLAWSDRLATDVWYVNNWSVGLDVKILARTVGVVVGRRGVSEEGSVTSSTLTQHRLSKHDNP</sequence>
<gene>
    <name evidence="4" type="ORF">GCM10022399_31020</name>
</gene>
<keyword evidence="2" id="KW-1133">Transmembrane helix</keyword>
<evidence type="ECO:0000256" key="1">
    <source>
        <dbReference type="ARBA" id="ARBA00006464"/>
    </source>
</evidence>
<reference evidence="5" key="1">
    <citation type="journal article" date="2019" name="Int. J. Syst. Evol. Microbiol.">
        <title>The Global Catalogue of Microorganisms (GCM) 10K type strain sequencing project: providing services to taxonomists for standard genome sequencing and annotation.</title>
        <authorList>
            <consortium name="The Broad Institute Genomics Platform"/>
            <consortium name="The Broad Institute Genome Sequencing Center for Infectious Disease"/>
            <person name="Wu L."/>
            <person name="Ma J."/>
        </authorList>
    </citation>
    <scope>NUCLEOTIDE SEQUENCE [LARGE SCALE GENOMIC DNA]</scope>
    <source>
        <strain evidence="5">JCM 17125</strain>
    </source>
</reference>
<keyword evidence="2" id="KW-0472">Membrane</keyword>
<proteinExistence type="inferred from homology"/>
<dbReference type="PANTHER" id="PTHR30576:SF8">
    <property type="entry name" value="UNDECAPRENYL-PHOSPHATE GALACTOSE PHOSPHOTRANSFERASE"/>
    <property type="match status" value="1"/>
</dbReference>